<dbReference type="EMBL" id="LGLN01000032">
    <property type="protein sequence ID" value="KPC33764.1"/>
    <property type="molecule type" value="Genomic_DNA"/>
</dbReference>
<protein>
    <recommendedName>
        <fullName evidence="2">TIGR02646 family protein</fullName>
    </recommendedName>
</protein>
<dbReference type="AlphaFoldDB" id="A0A0N1JPR6"/>
<reference evidence="1" key="1">
    <citation type="submission" date="2015-07" db="EMBL/GenBank/DDBJ databases">
        <authorList>
            <person name="Noorani M."/>
        </authorList>
    </citation>
    <scope>NUCLEOTIDE SEQUENCE [LARGE SCALE GENOMIC DNA]</scope>
    <source>
        <strain evidence="1">0788_9</strain>
    </source>
</reference>
<evidence type="ECO:0008006" key="2">
    <source>
        <dbReference type="Google" id="ProtNLM"/>
    </source>
</evidence>
<accession>A0A0N1JPR6</accession>
<proteinExistence type="predicted"/>
<organism evidence="1">
    <name type="scientific">Pseudomonas syringae pv. cilantro</name>
    <dbReference type="NCBI Taxonomy" id="81035"/>
    <lineage>
        <taxon>Bacteria</taxon>
        <taxon>Pseudomonadati</taxon>
        <taxon>Pseudomonadota</taxon>
        <taxon>Gammaproteobacteria</taxon>
        <taxon>Pseudomonadales</taxon>
        <taxon>Pseudomonadaceae</taxon>
        <taxon>Pseudomonas</taxon>
        <taxon>Pseudomonas syringae</taxon>
    </lineage>
</organism>
<evidence type="ECO:0000313" key="1">
    <source>
        <dbReference type="EMBL" id="KPC33764.1"/>
    </source>
</evidence>
<dbReference type="PATRIC" id="fig|81035.3.peg.968"/>
<gene>
    <name evidence="1" type="ORF">ABJ99_0905</name>
</gene>
<name>A0A0N1JPR6_PSESX</name>
<dbReference type="Proteomes" id="UP000037891">
    <property type="component" value="Unassembled WGS sequence"/>
</dbReference>
<comment type="caution">
    <text evidence="1">The sequence shown here is derived from an EMBL/GenBank/DDBJ whole genome shotgun (WGS) entry which is preliminary data.</text>
</comment>
<sequence>MVLEQWARSNKGKKYEDLVDRDDIKDAIRHACVREQHGLCAYCCRRITLEKTSAHNEHVEAQRLAPHRTLDFKNIVASCNQPGRCGKAHGHQLLRLTPLMVECETELQFELSGLVRGNTDRAQDCINVLNLGSDQASNKWLISERKAMIDNLLYSQGMNSSGLGLESDDVLDLLHDELLVPDEQQQLQAFSPVLVNVIRRLKALQAS</sequence>
<reference evidence="1" key="2">
    <citation type="submission" date="2015-10" db="EMBL/GenBank/DDBJ databases">
        <title>Comparative genomics and high-throughput reverse genetic screens identify a new phytobacterial MAMP and an Arabidopsis receptor required for immune elicitation.</title>
        <authorList>
            <person name="Mott G.A."/>
            <person name="Thakur S."/>
            <person name="Wang P.W."/>
            <person name="Desveaux D."/>
            <person name="Guttman D.S."/>
        </authorList>
    </citation>
    <scope>NUCLEOTIDE SEQUENCE [LARGE SCALE GENOMIC DNA]</scope>
    <source>
        <strain evidence="1">0788_9</strain>
    </source>
</reference>